<feature type="compositionally biased region" description="Basic and acidic residues" evidence="1">
    <location>
        <begin position="190"/>
        <end position="206"/>
    </location>
</feature>
<evidence type="ECO:0000313" key="3">
    <source>
        <dbReference type="WBParaSite" id="Pan_g2533.t1"/>
    </source>
</evidence>
<dbReference type="WBParaSite" id="Pan_g2533.t1">
    <property type="protein sequence ID" value="Pan_g2533.t1"/>
    <property type="gene ID" value="Pan_g2533"/>
</dbReference>
<sequence>MMDSCLVLNQALLNYTHEAKELLKDFHTQKLDHHRSESTDDEEPEQPRETPEELLEKLKKVLSTIEATGTHLLEFTTRAQTSYAKLESDVNTAAVELADAKSQISHLSGTSNSDWGNSAPSKISLRRTNETRLQCIRSLQKELAMQRRKNATLERALEQAYGRLEANSCTHELEVSHLKAAVAHEIARNQRQGRELDRLKRSERLSKRNGVRKSTAGGHHGSAICDLSKQLEGLVLQAAARQRRGAKTEPTETPEPNKTITIDDNENVSDFDMMMRIAVELHEQTNGQLPEISLLDNSFILDNILEDNLPMKPEPA</sequence>
<feature type="region of interest" description="Disordered" evidence="1">
    <location>
        <begin position="190"/>
        <end position="223"/>
    </location>
</feature>
<feature type="region of interest" description="Disordered" evidence="1">
    <location>
        <begin position="239"/>
        <end position="266"/>
    </location>
</feature>
<name>A0A7E4VRL8_PANRE</name>
<keyword evidence="2" id="KW-1185">Reference proteome</keyword>
<dbReference type="Proteomes" id="UP000492821">
    <property type="component" value="Unassembled WGS sequence"/>
</dbReference>
<evidence type="ECO:0000256" key="1">
    <source>
        <dbReference type="SAM" id="MobiDB-lite"/>
    </source>
</evidence>
<protein>
    <submittedName>
        <fullName evidence="3">CENP-H domain-containing protein</fullName>
    </submittedName>
</protein>
<accession>A0A7E4VRL8</accession>
<feature type="region of interest" description="Disordered" evidence="1">
    <location>
        <begin position="30"/>
        <end position="52"/>
    </location>
</feature>
<evidence type="ECO:0000313" key="2">
    <source>
        <dbReference type="Proteomes" id="UP000492821"/>
    </source>
</evidence>
<reference evidence="3" key="2">
    <citation type="submission" date="2020-10" db="UniProtKB">
        <authorList>
            <consortium name="WormBaseParasite"/>
        </authorList>
    </citation>
    <scope>IDENTIFICATION</scope>
</reference>
<reference evidence="2" key="1">
    <citation type="journal article" date="2013" name="Genetics">
        <title>The draft genome and transcriptome of Panagrellus redivivus are shaped by the harsh demands of a free-living lifestyle.</title>
        <authorList>
            <person name="Srinivasan J."/>
            <person name="Dillman A.R."/>
            <person name="Macchietto M.G."/>
            <person name="Heikkinen L."/>
            <person name="Lakso M."/>
            <person name="Fracchia K.M."/>
            <person name="Antoshechkin I."/>
            <person name="Mortazavi A."/>
            <person name="Wong G."/>
            <person name="Sternberg P.W."/>
        </authorList>
    </citation>
    <scope>NUCLEOTIDE SEQUENCE [LARGE SCALE GENOMIC DNA]</scope>
    <source>
        <strain evidence="2">MT8872</strain>
    </source>
</reference>
<proteinExistence type="predicted"/>
<dbReference type="AlphaFoldDB" id="A0A7E4VRL8"/>
<organism evidence="2 3">
    <name type="scientific">Panagrellus redivivus</name>
    <name type="common">Microworm</name>
    <dbReference type="NCBI Taxonomy" id="6233"/>
    <lineage>
        <taxon>Eukaryota</taxon>
        <taxon>Metazoa</taxon>
        <taxon>Ecdysozoa</taxon>
        <taxon>Nematoda</taxon>
        <taxon>Chromadorea</taxon>
        <taxon>Rhabditida</taxon>
        <taxon>Tylenchina</taxon>
        <taxon>Panagrolaimomorpha</taxon>
        <taxon>Panagrolaimoidea</taxon>
        <taxon>Panagrolaimidae</taxon>
        <taxon>Panagrellus</taxon>
    </lineage>
</organism>